<dbReference type="Gene3D" id="3.30.310.170">
    <property type="entry name" value="Outer membrane protein assembly factor BamC"/>
    <property type="match status" value="1"/>
</dbReference>
<dbReference type="PROSITE" id="PS51257">
    <property type="entry name" value="PROKAR_LIPOPROTEIN"/>
    <property type="match status" value="1"/>
</dbReference>
<sequence>MKPVFKWMPLVVAVGVVVSGCGGDGYYYDRNDEYRAAEMAPPLELPDSRPTGRYQNAMPVPDVNNDFAADGEFEAPRPQPLAGGEEDEAPYVQLRKAGNDRWLLVNAAPGGVWPQLQRFVQTRGLTATTQDASRGLIVTPQAELSVRQGLREATSEVRCNGPASEAGECLTALKGYLDATGADTQGVSLAAQQIGQEKRVRLQNAGGQWQLVLALPQDRAWSELQYQLENNFTGDGRRLVDQNRSAGELLIDYRSSAEDGGWFDWFSSDQPQRYRLSLSDAGAGRTVVKVARADGKTMGEREAREVLDAVAATLR</sequence>
<keyword evidence="3" id="KW-1185">Reference proteome</keyword>
<comment type="caution">
    <text evidence="2">The sequence shown here is derived from an EMBL/GenBank/DDBJ whole genome shotgun (WGS) entry which is preliminary data.</text>
</comment>
<organism evidence="2 3">
    <name type="scientific">Modicisalibacter tunisiensis</name>
    <dbReference type="NCBI Taxonomy" id="390637"/>
    <lineage>
        <taxon>Bacteria</taxon>
        <taxon>Pseudomonadati</taxon>
        <taxon>Pseudomonadota</taxon>
        <taxon>Gammaproteobacteria</taxon>
        <taxon>Oceanospirillales</taxon>
        <taxon>Halomonadaceae</taxon>
        <taxon>Modicisalibacter</taxon>
    </lineage>
</organism>
<dbReference type="InterPro" id="IPR042268">
    <property type="entry name" value="BamC_C"/>
</dbReference>
<name>A0ABS7WVU6_9GAMM</name>
<feature type="region of interest" description="Disordered" evidence="1">
    <location>
        <begin position="66"/>
        <end position="86"/>
    </location>
</feature>
<reference evidence="2 3" key="1">
    <citation type="submission" date="2021-05" db="EMBL/GenBank/DDBJ databases">
        <title>Petroleum and Energy Research Collection (APPE): ex situ preservation of microbial diversity associated with the oil industry and exploitation of its biotechnological potential.</title>
        <authorList>
            <person name="Paixao C.T.M."/>
            <person name="Gomes M.B."/>
            <person name="Oliveira V.M."/>
        </authorList>
    </citation>
    <scope>NUCLEOTIDE SEQUENCE [LARGE SCALE GENOMIC DNA]</scope>
    <source>
        <strain evidence="2 3">LIT2</strain>
    </source>
</reference>
<evidence type="ECO:0000313" key="3">
    <source>
        <dbReference type="Proteomes" id="UP001319883"/>
    </source>
</evidence>
<evidence type="ECO:0000313" key="2">
    <source>
        <dbReference type="EMBL" id="MBZ9566304.1"/>
    </source>
</evidence>
<dbReference type="Proteomes" id="UP001319883">
    <property type="component" value="Unassembled WGS sequence"/>
</dbReference>
<proteinExistence type="predicted"/>
<accession>A0ABS7WVU6</accession>
<gene>
    <name evidence="2" type="primary">bamC</name>
    <name evidence="2" type="ORF">KGQ91_01155</name>
</gene>
<protein>
    <submittedName>
        <fullName evidence="2">Outer membrane protein assembly factor BamC</fullName>
    </submittedName>
</protein>
<evidence type="ECO:0000256" key="1">
    <source>
        <dbReference type="SAM" id="MobiDB-lite"/>
    </source>
</evidence>
<dbReference type="RefSeq" id="WP_224416603.1">
    <property type="nucleotide sequence ID" value="NZ_JAGXFC010000001.1"/>
</dbReference>
<dbReference type="EMBL" id="JAGXFD010000001">
    <property type="protein sequence ID" value="MBZ9566304.1"/>
    <property type="molecule type" value="Genomic_DNA"/>
</dbReference>